<dbReference type="Proteomes" id="UP000321736">
    <property type="component" value="Unassembled WGS sequence"/>
</dbReference>
<dbReference type="InterPro" id="IPR011060">
    <property type="entry name" value="RibuloseP-bd_barrel"/>
</dbReference>
<organism evidence="1 2">
    <name type="scientific">Staphylococcus piscifermentans</name>
    <dbReference type="NCBI Taxonomy" id="70258"/>
    <lineage>
        <taxon>Bacteria</taxon>
        <taxon>Bacillati</taxon>
        <taxon>Bacillota</taxon>
        <taxon>Bacilli</taxon>
        <taxon>Bacillales</taxon>
        <taxon>Staphylococcaceae</taxon>
        <taxon>Staphylococcus</taxon>
    </lineage>
</organism>
<dbReference type="OrthoDB" id="9794183at2"/>
<keyword evidence="2" id="KW-1185">Reference proteome</keyword>
<comment type="caution">
    <text evidence="1">The sequence shown here is derived from an EMBL/GenBank/DDBJ whole genome shotgun (WGS) entry which is preliminary data.</text>
</comment>
<reference evidence="1 2" key="1">
    <citation type="submission" date="2019-07" db="EMBL/GenBank/DDBJ databases">
        <title>Whole genome shotgun sequence of Staphylococcus piscifermentans NBRC 109625.</title>
        <authorList>
            <person name="Hosoyama A."/>
            <person name="Uohara A."/>
            <person name="Ohji S."/>
            <person name="Ichikawa N."/>
        </authorList>
    </citation>
    <scope>NUCLEOTIDE SEQUENCE [LARGE SCALE GENOMIC DNA]</scope>
    <source>
        <strain evidence="1 2">NBRC 109625</strain>
    </source>
</reference>
<sequence>MSKSELIVMLTHNDYTVENAYDIFEACKDSKAKYWGFKDKGISIEEMKNLFAYMKQCGKTTFLEIVEYTEPECLEGARLAVDCGCDILMGTKFFPSVNEFCIKHNLKYMPFAGDITDRPSILKGNIEDIVNEAKFHSSHGVFGFDLLGYRYVGDPVELIHTFVTQLELPVCIAGSLDTYEKLDVIKAISPWAITVGSAFFDNKFEGTFSEQIDKVYDYIN</sequence>
<name>A0A239THE9_9STAP</name>
<evidence type="ECO:0000313" key="2">
    <source>
        <dbReference type="Proteomes" id="UP000321736"/>
    </source>
</evidence>
<protein>
    <recommendedName>
        <fullName evidence="3">4-hydroxythreonine-4-phosphate dehydrogenase</fullName>
    </recommendedName>
</protein>
<dbReference type="RefSeq" id="WP_095102761.1">
    <property type="nucleotide sequence ID" value="NZ_BKAR01000002.1"/>
</dbReference>
<dbReference type="EMBL" id="BKAR01000002">
    <property type="protein sequence ID" value="GEP83653.1"/>
    <property type="molecule type" value="Genomic_DNA"/>
</dbReference>
<evidence type="ECO:0000313" key="1">
    <source>
        <dbReference type="EMBL" id="GEP83653.1"/>
    </source>
</evidence>
<dbReference type="AlphaFoldDB" id="A0A239THE9"/>
<accession>A0A239THE9</accession>
<dbReference type="SUPFAM" id="SSF51366">
    <property type="entry name" value="Ribulose-phoshate binding barrel"/>
    <property type="match status" value="1"/>
</dbReference>
<proteinExistence type="predicted"/>
<evidence type="ECO:0008006" key="3">
    <source>
        <dbReference type="Google" id="ProtNLM"/>
    </source>
</evidence>
<gene>
    <name evidence="1" type="ORF">SPI02_02380</name>
</gene>